<comment type="caution">
    <text evidence="10">The sequence shown here is derived from an EMBL/GenBank/DDBJ whole genome shotgun (WGS) entry which is preliminary data.</text>
</comment>
<keyword evidence="3" id="KW-1003">Cell membrane</keyword>
<reference evidence="10" key="1">
    <citation type="journal article" date="2018" name="Nat. Genet.">
        <title>Extensive intraspecific gene order and gene structural variations between Mo17 and other maize genomes.</title>
        <authorList>
            <person name="Sun S."/>
            <person name="Zhou Y."/>
            <person name="Chen J."/>
            <person name="Shi J."/>
            <person name="Zhao H."/>
            <person name="Zhao H."/>
            <person name="Song W."/>
            <person name="Zhang M."/>
            <person name="Cui Y."/>
            <person name="Dong X."/>
            <person name="Liu H."/>
            <person name="Ma X."/>
            <person name="Jiao Y."/>
            <person name="Wang B."/>
            <person name="Wei X."/>
            <person name="Stein J.C."/>
            <person name="Glaubitz J.C."/>
            <person name="Lu F."/>
            <person name="Yu G."/>
            <person name="Liang C."/>
            <person name="Fengler K."/>
            <person name="Li B."/>
            <person name="Rafalski A."/>
            <person name="Schnable P.S."/>
            <person name="Ware D.H."/>
            <person name="Buckler E.S."/>
            <person name="Lai J."/>
        </authorList>
    </citation>
    <scope>NUCLEOTIDE SEQUENCE [LARGE SCALE GENOMIC DNA]</scope>
    <source>
        <tissue evidence="10">Seedling</tissue>
    </source>
</reference>
<evidence type="ECO:0000313" key="10">
    <source>
        <dbReference type="EMBL" id="PWZ22057.1"/>
    </source>
</evidence>
<name>A0A3L6ERX1_MAIZE</name>
<evidence type="ECO:0000256" key="6">
    <source>
        <dbReference type="ARBA" id="ARBA00022989"/>
    </source>
</evidence>
<evidence type="ECO:0000256" key="2">
    <source>
        <dbReference type="ARBA" id="ARBA00009592"/>
    </source>
</evidence>
<keyword evidence="8 10" id="KW-0675">Receptor</keyword>
<evidence type="ECO:0000256" key="8">
    <source>
        <dbReference type="ARBA" id="ARBA00023170"/>
    </source>
</evidence>
<evidence type="ECO:0000256" key="4">
    <source>
        <dbReference type="ARBA" id="ARBA00022692"/>
    </source>
</evidence>
<comment type="similarity">
    <text evidence="2">Belongs to the RLP family.</text>
</comment>
<dbReference type="SUPFAM" id="SSF52058">
    <property type="entry name" value="L domain-like"/>
    <property type="match status" value="1"/>
</dbReference>
<proteinExistence type="inferred from homology"/>
<organism evidence="10">
    <name type="scientific">Zea mays</name>
    <name type="common">Maize</name>
    <dbReference type="NCBI Taxonomy" id="4577"/>
    <lineage>
        <taxon>Eukaryota</taxon>
        <taxon>Viridiplantae</taxon>
        <taxon>Streptophyta</taxon>
        <taxon>Embryophyta</taxon>
        <taxon>Tracheophyta</taxon>
        <taxon>Spermatophyta</taxon>
        <taxon>Magnoliopsida</taxon>
        <taxon>Liliopsida</taxon>
        <taxon>Poales</taxon>
        <taxon>Poaceae</taxon>
        <taxon>PACMAD clade</taxon>
        <taxon>Panicoideae</taxon>
        <taxon>Andropogonodae</taxon>
        <taxon>Andropogoneae</taxon>
        <taxon>Tripsacinae</taxon>
        <taxon>Zea</taxon>
    </lineage>
</organism>
<keyword evidence="6" id="KW-1133">Transmembrane helix</keyword>
<evidence type="ECO:0000256" key="1">
    <source>
        <dbReference type="ARBA" id="ARBA00004251"/>
    </source>
</evidence>
<dbReference type="GO" id="GO:0005886">
    <property type="term" value="C:plasma membrane"/>
    <property type="evidence" value="ECO:0007669"/>
    <property type="project" value="UniProtKB-SubCell"/>
</dbReference>
<protein>
    <submittedName>
        <fullName evidence="10">Phytosulfokine receptor 1</fullName>
    </submittedName>
</protein>
<comment type="subcellular location">
    <subcellularLocation>
        <location evidence="1">Cell membrane</location>
        <topology evidence="1">Single-pass type I membrane protein</topology>
    </subcellularLocation>
</comment>
<dbReference type="Proteomes" id="UP000251960">
    <property type="component" value="Chromosome 5"/>
</dbReference>
<keyword evidence="5" id="KW-0732">Signal</keyword>
<dbReference type="Pfam" id="PF13855">
    <property type="entry name" value="LRR_8"/>
    <property type="match status" value="1"/>
</dbReference>
<dbReference type="EMBL" id="NCVQ01000006">
    <property type="protein sequence ID" value="PWZ22057.1"/>
    <property type="molecule type" value="Genomic_DNA"/>
</dbReference>
<evidence type="ECO:0000256" key="7">
    <source>
        <dbReference type="ARBA" id="ARBA00023136"/>
    </source>
</evidence>
<keyword evidence="4" id="KW-0812">Transmembrane</keyword>
<sequence>MPEDETIDGYRSLQVLSLADCSLSGEILRWVSGLENLRELFLSSNRLTGLIPAWVSGLSLLFVLDVSNNSLAGEIPTTLADLPMLRSETTVDDDDDGGSSSQAAFPLPVYMAASLQYHRANYCPKLLNLGDNGLTGVVPPEIDRMKGLTQLNLSLNSLCGEVP</sequence>
<gene>
    <name evidence="10" type="primary">PSKR1_1</name>
    <name evidence="10" type="ORF">Zm00014a_008925</name>
</gene>
<keyword evidence="9" id="KW-0325">Glycoprotein</keyword>
<evidence type="ECO:0000256" key="3">
    <source>
        <dbReference type="ARBA" id="ARBA00022475"/>
    </source>
</evidence>
<dbReference type="InterPro" id="IPR001611">
    <property type="entry name" value="Leu-rich_rpt"/>
</dbReference>
<dbReference type="AlphaFoldDB" id="A0A3L6ERX1"/>
<dbReference type="PANTHER" id="PTHR48052">
    <property type="entry name" value="UNNAMED PRODUCT"/>
    <property type="match status" value="1"/>
</dbReference>
<dbReference type="PANTHER" id="PTHR48052:SF90">
    <property type="entry name" value="LEUCINE-RICH REPEAT-CONTAINING N-TERMINAL PLANT-TYPE DOMAIN-CONTAINING PROTEIN"/>
    <property type="match status" value="1"/>
</dbReference>
<keyword evidence="7" id="KW-0472">Membrane</keyword>
<dbReference type="Pfam" id="PF00560">
    <property type="entry name" value="LRR_1"/>
    <property type="match status" value="1"/>
</dbReference>
<dbReference type="InterPro" id="IPR032675">
    <property type="entry name" value="LRR_dom_sf"/>
</dbReference>
<evidence type="ECO:0000256" key="9">
    <source>
        <dbReference type="ARBA" id="ARBA00023180"/>
    </source>
</evidence>
<dbReference type="Gene3D" id="3.80.10.10">
    <property type="entry name" value="Ribonuclease Inhibitor"/>
    <property type="match status" value="1"/>
</dbReference>
<accession>A0A3L6ERX1</accession>
<evidence type="ECO:0000256" key="5">
    <source>
        <dbReference type="ARBA" id="ARBA00022729"/>
    </source>
</evidence>